<dbReference type="InterPro" id="IPR011249">
    <property type="entry name" value="Metalloenz_LuxS/M16"/>
</dbReference>
<feature type="domain" description="Peptidase M16 C-terminal" evidence="2">
    <location>
        <begin position="21"/>
        <end position="190"/>
    </location>
</feature>
<sequence length="273" mass="30723">LWNSSPLGRPILGTWETVSRLDRTRILAHFERFYGPPNLVVAAVGRVKHEELLEILEKYGSSFRKAEPPLRQALRPQSGVKVYRRSLEQVHFVLGVSTPGARDEARYAALLFNTLLGGNMSSRLFQEIREKRGLAYAVYSFLSLYEDRGCLGVYAAVEKKNLKETLKIMADEIKALMEGEFRPDELTAALDHLKSAILLSSDSPDHRMSRLARNELLFSRYIPYEESINAIKALTPAQVASLAREIFTPLPALAVLGPVAEDELLFFDELFGD</sequence>
<dbReference type="PANTHER" id="PTHR11851">
    <property type="entry name" value="METALLOPROTEASE"/>
    <property type="match status" value="1"/>
</dbReference>
<name>A0A7V5NZR6_9BACT</name>
<dbReference type="Gene3D" id="3.30.830.10">
    <property type="entry name" value="Metalloenzyme, LuxS/M16 peptidase-like"/>
    <property type="match status" value="2"/>
</dbReference>
<dbReference type="GO" id="GO:0046872">
    <property type="term" value="F:metal ion binding"/>
    <property type="evidence" value="ECO:0007669"/>
    <property type="project" value="InterPro"/>
</dbReference>
<comment type="caution">
    <text evidence="3">The sequence shown here is derived from an EMBL/GenBank/DDBJ whole genome shotgun (WGS) entry which is preliminary data.</text>
</comment>
<dbReference type="InterPro" id="IPR050361">
    <property type="entry name" value="MPP/UQCRC_Complex"/>
</dbReference>
<organism evidence="3">
    <name type="scientific">Thermodesulfatator atlanticus</name>
    <dbReference type="NCBI Taxonomy" id="501497"/>
    <lineage>
        <taxon>Bacteria</taxon>
        <taxon>Pseudomonadati</taxon>
        <taxon>Thermodesulfobacteriota</taxon>
        <taxon>Thermodesulfobacteria</taxon>
        <taxon>Thermodesulfobacteriales</taxon>
        <taxon>Thermodesulfatatoraceae</taxon>
        <taxon>Thermodesulfatator</taxon>
    </lineage>
</organism>
<feature type="non-terminal residue" evidence="3">
    <location>
        <position position="1"/>
    </location>
</feature>
<evidence type="ECO:0000256" key="1">
    <source>
        <dbReference type="ARBA" id="ARBA00007261"/>
    </source>
</evidence>
<dbReference type="InterPro" id="IPR007863">
    <property type="entry name" value="Peptidase_M16_C"/>
</dbReference>
<protein>
    <submittedName>
        <fullName evidence="3">Insulinase family protein</fullName>
    </submittedName>
</protein>
<dbReference type="Pfam" id="PF05193">
    <property type="entry name" value="Peptidase_M16_C"/>
    <property type="match status" value="1"/>
</dbReference>
<comment type="similarity">
    <text evidence="1">Belongs to the peptidase M16 family.</text>
</comment>
<evidence type="ECO:0000259" key="2">
    <source>
        <dbReference type="Pfam" id="PF05193"/>
    </source>
</evidence>
<proteinExistence type="inferred from homology"/>
<reference evidence="3" key="1">
    <citation type="journal article" date="2020" name="mSystems">
        <title>Genome- and Community-Level Interaction Insights into Carbon Utilization and Element Cycling Functions of Hydrothermarchaeota in Hydrothermal Sediment.</title>
        <authorList>
            <person name="Zhou Z."/>
            <person name="Liu Y."/>
            <person name="Xu W."/>
            <person name="Pan J."/>
            <person name="Luo Z.H."/>
            <person name="Li M."/>
        </authorList>
    </citation>
    <scope>NUCLEOTIDE SEQUENCE [LARGE SCALE GENOMIC DNA]</scope>
    <source>
        <strain evidence="3">HyVt-533</strain>
    </source>
</reference>
<accession>A0A7V5NZR6</accession>
<dbReference type="PANTHER" id="PTHR11851:SF49">
    <property type="entry name" value="MITOCHONDRIAL-PROCESSING PEPTIDASE SUBUNIT ALPHA"/>
    <property type="match status" value="1"/>
</dbReference>
<dbReference type="Proteomes" id="UP000886101">
    <property type="component" value="Unassembled WGS sequence"/>
</dbReference>
<dbReference type="EMBL" id="DROK01000148">
    <property type="protein sequence ID" value="HHI97213.1"/>
    <property type="molecule type" value="Genomic_DNA"/>
</dbReference>
<dbReference type="SUPFAM" id="SSF63411">
    <property type="entry name" value="LuxS/MPP-like metallohydrolase"/>
    <property type="match status" value="2"/>
</dbReference>
<evidence type="ECO:0000313" key="3">
    <source>
        <dbReference type="EMBL" id="HHI97213.1"/>
    </source>
</evidence>
<gene>
    <name evidence="3" type="ORF">ENJ96_05110</name>
</gene>
<dbReference type="AlphaFoldDB" id="A0A7V5NZR6"/>